<dbReference type="GO" id="GO:0106274">
    <property type="term" value="F:NAD+-protein-arginine ADP-ribosyltransferase activity"/>
    <property type="evidence" value="ECO:0007669"/>
    <property type="project" value="UniProtKB-EC"/>
</dbReference>
<evidence type="ECO:0000256" key="7">
    <source>
        <dbReference type="ARBA" id="ARBA00023027"/>
    </source>
</evidence>
<evidence type="ECO:0000256" key="10">
    <source>
        <dbReference type="RuleBase" id="RU361228"/>
    </source>
</evidence>
<dbReference type="PROSITE" id="PS01291">
    <property type="entry name" value="ART"/>
    <property type="match status" value="1"/>
</dbReference>
<gene>
    <name evidence="11" type="primary">LOC116994778</name>
</gene>
<dbReference type="Pfam" id="PF01129">
    <property type="entry name" value="ART"/>
    <property type="match status" value="1"/>
</dbReference>
<protein>
    <recommendedName>
        <fullName evidence="10">NAD(P)(+)--arginine ADP-ribosyltransferase</fullName>
        <ecNumber evidence="10">2.4.2.31</ecNumber>
    </recommendedName>
    <alternativeName>
        <fullName evidence="10">Mono(ADP-ribosyl)transferase</fullName>
    </alternativeName>
</protein>
<reference evidence="11" key="2">
    <citation type="submission" date="2025-08" db="UniProtKB">
        <authorList>
            <consortium name="Ensembl"/>
        </authorList>
    </citation>
    <scope>IDENTIFICATION</scope>
</reference>
<evidence type="ECO:0000256" key="3">
    <source>
        <dbReference type="ARBA" id="ARBA00022679"/>
    </source>
</evidence>
<keyword evidence="12" id="KW-1185">Reference proteome</keyword>
<keyword evidence="5 10" id="KW-0732">Signal</keyword>
<dbReference type="Ensembl" id="ENSCUST00005016261.1">
    <property type="protein sequence ID" value="ENSCUSP00005015662.1"/>
    <property type="gene ID" value="ENSCUSG00005010055.1"/>
</dbReference>
<feature type="signal peptide" evidence="10">
    <location>
        <begin position="1"/>
        <end position="19"/>
    </location>
</feature>
<dbReference type="EC" id="2.4.2.31" evidence="10"/>
<keyword evidence="7 10" id="KW-0520">NAD</keyword>
<feature type="chain" id="PRO_5034273978" description="NAD(P)(+)--arginine ADP-ribosyltransferase" evidence="10">
    <location>
        <begin position="20"/>
        <end position="278"/>
    </location>
</feature>
<keyword evidence="6 10" id="KW-0521">NADP</keyword>
<evidence type="ECO:0000256" key="9">
    <source>
        <dbReference type="ARBA" id="ARBA00047597"/>
    </source>
</evidence>
<dbReference type="GO" id="GO:0044194">
    <property type="term" value="C:cytolytic granule"/>
    <property type="evidence" value="ECO:0007669"/>
    <property type="project" value="UniProtKB-ARBA"/>
</dbReference>
<keyword evidence="3 10" id="KW-0808">Transferase</keyword>
<dbReference type="PRINTS" id="PR00970">
    <property type="entry name" value="RIBTRNSFRASE"/>
</dbReference>
<dbReference type="GO" id="GO:0046677">
    <property type="term" value="P:response to antibiotic"/>
    <property type="evidence" value="ECO:0007669"/>
    <property type="project" value="UniProtKB-ARBA"/>
</dbReference>
<evidence type="ECO:0000256" key="1">
    <source>
        <dbReference type="ARBA" id="ARBA00009558"/>
    </source>
</evidence>
<sequence length="278" mass="30075">MTLLVLTLALLAMTMTTEGIATKPLDMTPDSFDDQYQGCGPAMEEALPGLKRSELQMNPLFAKVWLKAVAEWMIAGSPVSPLSSPEQAIAIMASGSPHLHDYFNVNVSVVGRSPQEFRDNFHFKALHFLLSKAVATLRAAQGQKCQSVFHLADYKFYANPGDIIRFDQFTQSWGAIGDSESAATVFKVQTCHGADISTFSGAPNRLTVLIPPYEKFKVTNINDHMGKVEISLESVGTYSKHNCEWLGGGDSGIVPRAPCHLTGLLLATTALAVATGIL</sequence>
<evidence type="ECO:0000313" key="11">
    <source>
        <dbReference type="Ensembl" id="ENSCUSP00005015662.1"/>
    </source>
</evidence>
<evidence type="ECO:0000256" key="6">
    <source>
        <dbReference type="ARBA" id="ARBA00022857"/>
    </source>
</evidence>
<evidence type="ECO:0000256" key="2">
    <source>
        <dbReference type="ARBA" id="ARBA00022676"/>
    </source>
</evidence>
<organism evidence="11 12">
    <name type="scientific">Catharus ustulatus</name>
    <name type="common">Russet-backed thrush</name>
    <name type="synonym">Hylocichla ustulatus</name>
    <dbReference type="NCBI Taxonomy" id="91951"/>
    <lineage>
        <taxon>Eukaryota</taxon>
        <taxon>Metazoa</taxon>
        <taxon>Chordata</taxon>
        <taxon>Craniata</taxon>
        <taxon>Vertebrata</taxon>
        <taxon>Euteleostomi</taxon>
        <taxon>Archelosauria</taxon>
        <taxon>Archosauria</taxon>
        <taxon>Dinosauria</taxon>
        <taxon>Saurischia</taxon>
        <taxon>Theropoda</taxon>
        <taxon>Coelurosauria</taxon>
        <taxon>Aves</taxon>
        <taxon>Neognathae</taxon>
        <taxon>Neoaves</taxon>
        <taxon>Telluraves</taxon>
        <taxon>Australaves</taxon>
        <taxon>Passeriformes</taxon>
        <taxon>Turdidae</taxon>
        <taxon>Catharus</taxon>
    </lineage>
</organism>
<dbReference type="AlphaFoldDB" id="A0A8C3UJU7"/>
<dbReference type="GO" id="GO:0003950">
    <property type="term" value="F:NAD+ poly-ADP-ribosyltransferase activity"/>
    <property type="evidence" value="ECO:0007669"/>
    <property type="project" value="TreeGrafter"/>
</dbReference>
<dbReference type="InterPro" id="IPR000768">
    <property type="entry name" value="ART"/>
</dbReference>
<dbReference type="Proteomes" id="UP000694563">
    <property type="component" value="Chromosome 1"/>
</dbReference>
<evidence type="ECO:0000256" key="4">
    <source>
        <dbReference type="ARBA" id="ARBA00022695"/>
    </source>
</evidence>
<keyword evidence="4" id="KW-0548">Nucleotidyltransferase</keyword>
<evidence type="ECO:0000256" key="5">
    <source>
        <dbReference type="ARBA" id="ARBA00022729"/>
    </source>
</evidence>
<dbReference type="PANTHER" id="PTHR10339">
    <property type="entry name" value="ADP-RIBOSYLTRANSFERASE"/>
    <property type="match status" value="1"/>
</dbReference>
<accession>A0A8C3UJU7</accession>
<reference evidence="11" key="1">
    <citation type="submission" date="2020-10" db="EMBL/GenBank/DDBJ databases">
        <title>Catharus ustulatus (Swainson's thrush) genome, bCatUst1, primary haplotype v2.</title>
        <authorList>
            <person name="Delmore K."/>
            <person name="Vafadar M."/>
            <person name="Formenti G."/>
            <person name="Chow W."/>
            <person name="Pelan S."/>
            <person name="Howe K."/>
            <person name="Rhie A."/>
            <person name="Mountcastle J."/>
            <person name="Haase B."/>
            <person name="Fedrigo O."/>
            <person name="Jarvis E.D."/>
        </authorList>
    </citation>
    <scope>NUCLEOTIDE SEQUENCE [LARGE SCALE GENOMIC DNA]</scope>
</reference>
<dbReference type="InterPro" id="IPR050999">
    <property type="entry name" value="ADP-ribosyltransferase_ARG"/>
</dbReference>
<dbReference type="PROSITE" id="PS51996">
    <property type="entry name" value="TR_MART"/>
    <property type="match status" value="1"/>
</dbReference>
<keyword evidence="2 10" id="KW-0328">Glycosyltransferase</keyword>
<dbReference type="GO" id="GO:0016779">
    <property type="term" value="F:nucleotidyltransferase activity"/>
    <property type="evidence" value="ECO:0007669"/>
    <property type="project" value="UniProtKB-KW"/>
</dbReference>
<dbReference type="PANTHER" id="PTHR10339:SF1">
    <property type="entry name" value="ECTO-ADP-RIBOSYLTRANSFERASE 4"/>
    <property type="match status" value="1"/>
</dbReference>
<reference evidence="11" key="3">
    <citation type="submission" date="2025-09" db="UniProtKB">
        <authorList>
            <consortium name="Ensembl"/>
        </authorList>
    </citation>
    <scope>IDENTIFICATION</scope>
</reference>
<name>A0A8C3UJU7_CATUS</name>
<dbReference type="FunFam" id="3.90.176.10:FF:000001">
    <property type="entry name" value="NAD(P)(+)--arginine ADP-ribosyltransferase"/>
    <property type="match status" value="1"/>
</dbReference>
<evidence type="ECO:0000256" key="8">
    <source>
        <dbReference type="ARBA" id="ARBA00023157"/>
    </source>
</evidence>
<comment type="catalytic activity">
    <reaction evidence="9 10">
        <text>L-arginyl-[protein] + NAD(+) = N(omega)-(ADP-D-ribosyl)-L-arginyl-[protein] + nicotinamide + H(+)</text>
        <dbReference type="Rhea" id="RHEA:19149"/>
        <dbReference type="Rhea" id="RHEA-COMP:10532"/>
        <dbReference type="Rhea" id="RHEA-COMP:15087"/>
        <dbReference type="ChEBI" id="CHEBI:15378"/>
        <dbReference type="ChEBI" id="CHEBI:17154"/>
        <dbReference type="ChEBI" id="CHEBI:29965"/>
        <dbReference type="ChEBI" id="CHEBI:57540"/>
        <dbReference type="ChEBI" id="CHEBI:142554"/>
        <dbReference type="EC" id="2.4.2.31"/>
    </reaction>
</comment>
<dbReference type="SUPFAM" id="SSF56399">
    <property type="entry name" value="ADP-ribosylation"/>
    <property type="match status" value="1"/>
</dbReference>
<keyword evidence="8" id="KW-1015">Disulfide bond</keyword>
<evidence type="ECO:0000313" key="12">
    <source>
        <dbReference type="Proteomes" id="UP000694563"/>
    </source>
</evidence>
<proteinExistence type="inferred from homology"/>
<dbReference type="GO" id="GO:0005615">
    <property type="term" value="C:extracellular space"/>
    <property type="evidence" value="ECO:0007669"/>
    <property type="project" value="UniProtKB-ARBA"/>
</dbReference>
<comment type="similarity">
    <text evidence="1 10">Belongs to the Arg-specific ADP-ribosyltransferase family.</text>
</comment>
<dbReference type="Gene3D" id="3.90.176.10">
    <property type="entry name" value="Toxin ADP-ribosyltransferase, Chain A, domain 1"/>
    <property type="match status" value="1"/>
</dbReference>